<dbReference type="InterPro" id="IPR029064">
    <property type="entry name" value="Ribosomal_eL30-like_sf"/>
</dbReference>
<organism evidence="11">
    <name type="scientific">Candidatus Methanomethylicus mesodigestus</name>
    <dbReference type="NCBI Taxonomy" id="1867258"/>
    <lineage>
        <taxon>Archaea</taxon>
        <taxon>Thermoproteota</taxon>
        <taxon>Methanosuratincolia</taxon>
        <taxon>Candidatus Methanomethylicales</taxon>
        <taxon>Candidatus Methanomethylicaceae</taxon>
        <taxon>Candidatus Methanomethylicus</taxon>
    </lineage>
</organism>
<dbReference type="Pfam" id="PF03465">
    <property type="entry name" value="eRF1_3"/>
    <property type="match status" value="1"/>
</dbReference>
<dbReference type="GO" id="GO:0032790">
    <property type="term" value="P:ribosome disassembly"/>
    <property type="evidence" value="ECO:0007669"/>
    <property type="project" value="TreeGrafter"/>
</dbReference>
<dbReference type="SUPFAM" id="SSF55315">
    <property type="entry name" value="L30e-like"/>
    <property type="match status" value="1"/>
</dbReference>
<dbReference type="InterPro" id="IPR004405">
    <property type="entry name" value="TF_pelota"/>
</dbReference>
<proteinExistence type="inferred from homology"/>
<accession>A0A7C3IY33</accession>
<dbReference type="EMBL" id="DSTX01000011">
    <property type="protein sequence ID" value="HFK20994.1"/>
    <property type="molecule type" value="Genomic_DNA"/>
</dbReference>
<evidence type="ECO:0000256" key="9">
    <source>
        <dbReference type="HAMAP-Rule" id="MF_01853"/>
    </source>
</evidence>
<dbReference type="GO" id="GO:0071025">
    <property type="term" value="P:RNA surveillance"/>
    <property type="evidence" value="ECO:0007669"/>
    <property type="project" value="InterPro"/>
</dbReference>
<dbReference type="InterPro" id="IPR042226">
    <property type="entry name" value="eFR1_2_sf"/>
</dbReference>
<dbReference type="AlphaFoldDB" id="A0A7C3IY33"/>
<gene>
    <name evidence="9" type="primary">pelA</name>
    <name evidence="11" type="ORF">ENS19_06945</name>
</gene>
<evidence type="ECO:0000256" key="1">
    <source>
        <dbReference type="ARBA" id="ARBA00001968"/>
    </source>
</evidence>
<comment type="similarity">
    <text evidence="3 9">Belongs to the eukaryotic release factor 1 family. Pelota subfamily.</text>
</comment>
<dbReference type="Pfam" id="PF26356">
    <property type="entry name" value="Pelota_N"/>
    <property type="match status" value="1"/>
</dbReference>
<dbReference type="HAMAP" id="MF_01853">
    <property type="entry name" value="PelO"/>
    <property type="match status" value="1"/>
</dbReference>
<dbReference type="GO" id="GO:0005737">
    <property type="term" value="C:cytoplasm"/>
    <property type="evidence" value="ECO:0007669"/>
    <property type="project" value="UniProtKB-SubCell"/>
</dbReference>
<comment type="function">
    <text evidence="9">May function in recognizing stalled ribosomes, interact with stem-loop structures in stalled mRNA molecules, and effect endonucleolytic cleavage of the mRNA. May play a role in the release non-functional ribosomes and degradation of damaged mRNAs. Has endoribonuclease activity.</text>
</comment>
<dbReference type="InterPro" id="IPR038069">
    <property type="entry name" value="Pelota/DOM34_N"/>
</dbReference>
<dbReference type="SUPFAM" id="SSF53137">
    <property type="entry name" value="Translational machinery components"/>
    <property type="match status" value="1"/>
</dbReference>
<dbReference type="EC" id="3.1.-.-" evidence="9"/>
<reference evidence="11" key="1">
    <citation type="journal article" date="2020" name="mSystems">
        <title>Genome- and Community-Level Interaction Insights into Carbon Utilization and Element Cycling Functions of Hydrothermarchaeota in Hydrothermal Sediment.</title>
        <authorList>
            <person name="Zhou Z."/>
            <person name="Liu Y."/>
            <person name="Xu W."/>
            <person name="Pan J."/>
            <person name="Luo Z.H."/>
            <person name="Li M."/>
        </authorList>
    </citation>
    <scope>NUCLEOTIDE SEQUENCE [LARGE SCALE GENOMIC DNA]</scope>
    <source>
        <strain evidence="11">SpSt-468</strain>
    </source>
</reference>
<evidence type="ECO:0000256" key="6">
    <source>
        <dbReference type="ARBA" id="ARBA00022723"/>
    </source>
</evidence>
<dbReference type="GO" id="GO:0070966">
    <property type="term" value="P:nuclear-transcribed mRNA catabolic process, no-go decay"/>
    <property type="evidence" value="ECO:0007669"/>
    <property type="project" value="InterPro"/>
</dbReference>
<dbReference type="Pfam" id="PF03464">
    <property type="entry name" value="eRF1_2"/>
    <property type="match status" value="1"/>
</dbReference>
<dbReference type="SMART" id="SM01194">
    <property type="entry name" value="eRF1_1"/>
    <property type="match status" value="1"/>
</dbReference>
<evidence type="ECO:0000256" key="4">
    <source>
        <dbReference type="ARBA" id="ARBA00022490"/>
    </source>
</evidence>
<sequence>MRVLESDMKRGAVEVEVEDNDDLWHLYNIIDTGDTVCGMTMREVKVSHGGEEERGGRRRIYACITVEDLGFQTFTERLRIKGKVTVGPEDMNIQGSYHSFSVGVRDRITIVKREWLSFHRERIERAASKAKPRVLVITIDDQEAVLSMISDYQIEELMRVSSNMPGKYVDNVDRPTIRSKYFAAISEEVGRIVQKGVSDIILAGPGFTKSDLARHLRDKFKSARIVEETASCIGEPGVREVMNRGALTKLIEGSAIMRDSKLIDELLSRLARSPSLVSYGANEVKTAVDRGAVESLLVSEKLLKSITPEERRGIEGLCKSVEKYGGKVFFIGSEHEKGRQLSGIGGIAALLRFPVN</sequence>
<dbReference type="PANTHER" id="PTHR10853">
    <property type="entry name" value="PELOTA"/>
    <property type="match status" value="1"/>
</dbReference>
<evidence type="ECO:0000313" key="11">
    <source>
        <dbReference type="EMBL" id="HFK20994.1"/>
    </source>
</evidence>
<comment type="caution">
    <text evidence="11">The sequence shown here is derived from an EMBL/GenBank/DDBJ whole genome shotgun (WGS) entry which is preliminary data.</text>
</comment>
<evidence type="ECO:0000256" key="7">
    <source>
        <dbReference type="ARBA" id="ARBA00022759"/>
    </source>
</evidence>
<dbReference type="SUPFAM" id="SSF159065">
    <property type="entry name" value="Dom34/Pelota N-terminal domain-like"/>
    <property type="match status" value="1"/>
</dbReference>
<keyword evidence="4 9" id="KW-0963">Cytoplasm</keyword>
<dbReference type="GO" id="GO:0070481">
    <property type="term" value="P:nuclear-transcribed mRNA catabolic process, non-stop decay"/>
    <property type="evidence" value="ECO:0007669"/>
    <property type="project" value="InterPro"/>
</dbReference>
<evidence type="ECO:0000259" key="10">
    <source>
        <dbReference type="SMART" id="SM01194"/>
    </source>
</evidence>
<comment type="subcellular location">
    <subcellularLocation>
        <location evidence="2 9">Cytoplasm</location>
    </subcellularLocation>
</comment>
<dbReference type="NCBIfam" id="TIGR00111">
    <property type="entry name" value="pelota"/>
    <property type="match status" value="1"/>
</dbReference>
<comment type="cofactor">
    <cofactor evidence="1 9">
        <name>a divalent metal cation</name>
        <dbReference type="ChEBI" id="CHEBI:60240"/>
    </cofactor>
</comment>
<keyword evidence="5 9" id="KW-0540">Nuclease</keyword>
<evidence type="ECO:0000256" key="8">
    <source>
        <dbReference type="ARBA" id="ARBA00022801"/>
    </source>
</evidence>
<evidence type="ECO:0000256" key="3">
    <source>
        <dbReference type="ARBA" id="ARBA00009504"/>
    </source>
</evidence>
<comment type="subunit">
    <text evidence="9">Monomer.</text>
</comment>
<dbReference type="GO" id="GO:0046872">
    <property type="term" value="F:metal ion binding"/>
    <property type="evidence" value="ECO:0007669"/>
    <property type="project" value="UniProtKB-UniRule"/>
</dbReference>
<keyword evidence="6 9" id="KW-0479">Metal-binding</keyword>
<dbReference type="GO" id="GO:0004519">
    <property type="term" value="F:endonuclease activity"/>
    <property type="evidence" value="ECO:0007669"/>
    <property type="project" value="UniProtKB-UniRule"/>
</dbReference>
<protein>
    <recommendedName>
        <fullName evidence="9">Protein pelota homolog</fullName>
        <ecNumber evidence="9">3.1.-.-</ecNumber>
    </recommendedName>
</protein>
<keyword evidence="7 9" id="KW-0255">Endonuclease</keyword>
<dbReference type="InterPro" id="IPR005142">
    <property type="entry name" value="eRF1_3"/>
</dbReference>
<dbReference type="GO" id="GO:0070651">
    <property type="term" value="P:nonfunctional rRNA decay"/>
    <property type="evidence" value="ECO:0007669"/>
    <property type="project" value="TreeGrafter"/>
</dbReference>
<dbReference type="InterPro" id="IPR058547">
    <property type="entry name" value="Pelota_N"/>
</dbReference>
<keyword evidence="8 9" id="KW-0378">Hydrolase</keyword>
<comment type="domain">
    <text evidence="9">The N-terminal domain has the RNA-binding Sm fold. It harbors the endoribonuclease activity.</text>
</comment>
<dbReference type="GO" id="GO:0016787">
    <property type="term" value="F:hydrolase activity"/>
    <property type="evidence" value="ECO:0007669"/>
    <property type="project" value="UniProtKB-KW"/>
</dbReference>
<evidence type="ECO:0000256" key="2">
    <source>
        <dbReference type="ARBA" id="ARBA00004496"/>
    </source>
</evidence>
<dbReference type="Gene3D" id="3.30.1330.30">
    <property type="match status" value="1"/>
</dbReference>
<dbReference type="Gene3D" id="3.30.420.60">
    <property type="entry name" value="eRF1 domain 2"/>
    <property type="match status" value="1"/>
</dbReference>
<dbReference type="InterPro" id="IPR005140">
    <property type="entry name" value="eRF1_Pelota-like_N"/>
</dbReference>
<dbReference type="PANTHER" id="PTHR10853:SF0">
    <property type="entry name" value="PROTEIN PELOTA HOMOLOG"/>
    <property type="match status" value="1"/>
</dbReference>
<dbReference type="InterPro" id="IPR005141">
    <property type="entry name" value="eRF1_2"/>
</dbReference>
<name>A0A7C3IY33_9CREN</name>
<dbReference type="InterPro" id="IPR023521">
    <property type="entry name" value="Pelota_arc"/>
</dbReference>
<dbReference type="Gene3D" id="2.30.30.870">
    <property type="entry name" value="Pelota, domain A"/>
    <property type="match status" value="1"/>
</dbReference>
<evidence type="ECO:0000256" key="5">
    <source>
        <dbReference type="ARBA" id="ARBA00022722"/>
    </source>
</evidence>
<feature type="domain" description="eRF1/Pelota-like N-terminal" evidence="10">
    <location>
        <begin position="1"/>
        <end position="128"/>
    </location>
</feature>